<dbReference type="Pfam" id="PF00155">
    <property type="entry name" value="Aminotran_1_2"/>
    <property type="match status" value="1"/>
</dbReference>
<dbReference type="CDD" id="cd00609">
    <property type="entry name" value="AAT_like"/>
    <property type="match status" value="1"/>
</dbReference>
<feature type="domain" description="Aminotransferase class I/classII large" evidence="8">
    <location>
        <begin position="49"/>
        <end position="385"/>
    </location>
</feature>
<comment type="cofactor">
    <cofactor evidence="1 7">
        <name>pyridoxal 5'-phosphate</name>
        <dbReference type="ChEBI" id="CHEBI:597326"/>
    </cofactor>
</comment>
<evidence type="ECO:0000256" key="6">
    <source>
        <dbReference type="ARBA" id="ARBA00022898"/>
    </source>
</evidence>
<evidence type="ECO:0000256" key="5">
    <source>
        <dbReference type="ARBA" id="ARBA00022679"/>
    </source>
</evidence>
<organism evidence="9">
    <name type="scientific">Thermosphaera aggregans</name>
    <dbReference type="NCBI Taxonomy" id="54254"/>
    <lineage>
        <taxon>Archaea</taxon>
        <taxon>Thermoproteota</taxon>
        <taxon>Thermoprotei</taxon>
        <taxon>Desulfurococcales</taxon>
        <taxon>Desulfurococcaceae</taxon>
        <taxon>Thermosphaera</taxon>
    </lineage>
</organism>
<protein>
    <recommendedName>
        <fullName evidence="7">Aminotransferase</fullName>
        <ecNumber evidence="7">2.6.1.-</ecNumber>
    </recommendedName>
</protein>
<dbReference type="EMBL" id="DSJT01000003">
    <property type="protein sequence ID" value="HEF86797.1"/>
    <property type="molecule type" value="Genomic_DNA"/>
</dbReference>
<evidence type="ECO:0000256" key="4">
    <source>
        <dbReference type="ARBA" id="ARBA00022576"/>
    </source>
</evidence>
<evidence type="ECO:0000313" key="9">
    <source>
        <dbReference type="EMBL" id="HEF86797.1"/>
    </source>
</evidence>
<dbReference type="InterPro" id="IPR015424">
    <property type="entry name" value="PyrdxlP-dep_Trfase"/>
</dbReference>
<accession>A0A7C2BJZ1</accession>
<gene>
    <name evidence="9" type="ORF">ENP55_00495</name>
</gene>
<keyword evidence="4 7" id="KW-0032">Aminotransferase</keyword>
<reference evidence="9" key="1">
    <citation type="journal article" date="2020" name="mSystems">
        <title>Genome- and Community-Level Interaction Insights into Carbon Utilization and Element Cycling Functions of Hydrothermarchaeota in Hydrothermal Sediment.</title>
        <authorList>
            <person name="Zhou Z."/>
            <person name="Liu Y."/>
            <person name="Xu W."/>
            <person name="Pan J."/>
            <person name="Luo Z.H."/>
            <person name="Li M."/>
        </authorList>
    </citation>
    <scope>NUCLEOTIDE SEQUENCE [LARGE SCALE GENOMIC DNA]</scope>
    <source>
        <strain evidence="9">SpSt-23</strain>
    </source>
</reference>
<proteinExistence type="inferred from homology"/>
<dbReference type="InterPro" id="IPR050596">
    <property type="entry name" value="AspAT/PAT-like"/>
</dbReference>
<evidence type="ECO:0000259" key="8">
    <source>
        <dbReference type="Pfam" id="PF00155"/>
    </source>
</evidence>
<keyword evidence="5 7" id="KW-0808">Transferase</keyword>
<evidence type="ECO:0000256" key="2">
    <source>
        <dbReference type="ARBA" id="ARBA00007441"/>
    </source>
</evidence>
<keyword evidence="6" id="KW-0663">Pyridoxal phosphate</keyword>
<evidence type="ECO:0000256" key="7">
    <source>
        <dbReference type="RuleBase" id="RU000481"/>
    </source>
</evidence>
<evidence type="ECO:0000256" key="3">
    <source>
        <dbReference type="ARBA" id="ARBA00011738"/>
    </source>
</evidence>
<dbReference type="AlphaFoldDB" id="A0A7C2BJZ1"/>
<name>A0A7C2BJZ1_9CREN</name>
<comment type="caution">
    <text evidence="9">The sequence shown here is derived from an EMBL/GenBank/DDBJ whole genome shotgun (WGS) entry which is preliminary data.</text>
</comment>
<dbReference type="PROSITE" id="PS00105">
    <property type="entry name" value="AA_TRANSFER_CLASS_1"/>
    <property type="match status" value="1"/>
</dbReference>
<dbReference type="InterPro" id="IPR015421">
    <property type="entry name" value="PyrdxlP-dep_Trfase_major"/>
</dbReference>
<comment type="similarity">
    <text evidence="2 7">Belongs to the class-I pyridoxal-phosphate-dependent aminotransferase family.</text>
</comment>
<dbReference type="Gene3D" id="3.40.640.10">
    <property type="entry name" value="Type I PLP-dependent aspartate aminotransferase-like (Major domain)"/>
    <property type="match status" value="1"/>
</dbReference>
<dbReference type="EC" id="2.6.1.-" evidence="7"/>
<evidence type="ECO:0000256" key="1">
    <source>
        <dbReference type="ARBA" id="ARBA00001933"/>
    </source>
</evidence>
<dbReference type="GO" id="GO:0006520">
    <property type="term" value="P:amino acid metabolic process"/>
    <property type="evidence" value="ECO:0007669"/>
    <property type="project" value="InterPro"/>
</dbReference>
<dbReference type="GO" id="GO:0008483">
    <property type="term" value="F:transaminase activity"/>
    <property type="evidence" value="ECO:0007669"/>
    <property type="project" value="UniProtKB-KW"/>
</dbReference>
<dbReference type="InterPro" id="IPR004838">
    <property type="entry name" value="NHTrfase_class1_PyrdxlP-BS"/>
</dbReference>
<dbReference type="GO" id="GO:0030170">
    <property type="term" value="F:pyridoxal phosphate binding"/>
    <property type="evidence" value="ECO:0007669"/>
    <property type="project" value="InterPro"/>
</dbReference>
<dbReference type="PANTHER" id="PTHR46383">
    <property type="entry name" value="ASPARTATE AMINOTRANSFERASE"/>
    <property type="match status" value="1"/>
</dbReference>
<sequence>MQVSSRVRNLEQNPQRILIAKADELARKGLKVYNYTAGQPGLPPDRKALEYFIEKLKEDPFKHFKYIPTQGLPELRQAISRDLLKYGGVDVSSDEIMIVSGGADGLVLSIYTTTDPGDEILLLEPCYSVYWDLAKFAGLKTVSCPQVFEKGFNPDPECIKEKISNKTKAILLASPDNPTSRIITEEVAKTIADIAVEKNIWVIYDVAYKHIVYEGQHVWLEKYMGLDNLIVVGSFSKDIAIPGGRLGYVYTSKAAIKELVKLKGALGIVAPVPSQWLAYYYLDKGFKEEYLNHVLPDYKKRRDAAYDALTKNLPEAKVVKPLASMYLFPDMTPYLERLKLDDFSFTMKLAEEAAVITLPGSIFGPTGRNHLRITFVTMNEEDLVKGIELMTDWINKIS</sequence>
<dbReference type="SUPFAM" id="SSF53383">
    <property type="entry name" value="PLP-dependent transferases"/>
    <property type="match status" value="1"/>
</dbReference>
<dbReference type="PANTHER" id="PTHR46383:SF1">
    <property type="entry name" value="ASPARTATE AMINOTRANSFERASE"/>
    <property type="match status" value="1"/>
</dbReference>
<comment type="subunit">
    <text evidence="3">Homodimer.</text>
</comment>
<dbReference type="InterPro" id="IPR004839">
    <property type="entry name" value="Aminotransferase_I/II_large"/>
</dbReference>